<evidence type="ECO:0000313" key="2">
    <source>
        <dbReference type="EMBL" id="GAP15047.1"/>
    </source>
</evidence>
<dbReference type="OrthoDB" id="9977582at2"/>
<name>A0A0S7BBJ6_9CHLR</name>
<keyword evidence="1" id="KW-0812">Transmembrane</keyword>
<protein>
    <submittedName>
        <fullName evidence="2">Uncharacterized protein</fullName>
    </submittedName>
</protein>
<dbReference type="RefSeq" id="WP_075074249.1">
    <property type="nucleotide sequence ID" value="NZ_DF967972.1"/>
</dbReference>
<dbReference type="STRING" id="360412.LARV_02827"/>
<keyword evidence="3" id="KW-1185">Reference proteome</keyword>
<keyword evidence="1" id="KW-1133">Transmembrane helix</keyword>
<organism evidence="2">
    <name type="scientific">Longilinea arvoryzae</name>
    <dbReference type="NCBI Taxonomy" id="360412"/>
    <lineage>
        <taxon>Bacteria</taxon>
        <taxon>Bacillati</taxon>
        <taxon>Chloroflexota</taxon>
        <taxon>Anaerolineae</taxon>
        <taxon>Anaerolineales</taxon>
        <taxon>Anaerolineaceae</taxon>
        <taxon>Longilinea</taxon>
    </lineage>
</organism>
<evidence type="ECO:0000256" key="1">
    <source>
        <dbReference type="SAM" id="Phobius"/>
    </source>
</evidence>
<keyword evidence="1" id="KW-0472">Membrane</keyword>
<accession>A0A0S7BBJ6</accession>
<reference evidence="2" key="1">
    <citation type="submission" date="2015-07" db="EMBL/GenBank/DDBJ databases">
        <title>Draft Genome Sequences of Anaerolinea thermolimosa IMO-1, Bellilinea caldifistulae GOMI-1, Leptolinea tardivitalis YMTK-2, Levilinea saccharolytica KIBI-1,Longilinea arvoryzae KOME-1, Previously Described as Members of the Anaerolineaceae (Chloroflexi).</title>
        <authorList>
            <person name="Sekiguchi Y."/>
            <person name="Ohashi A."/>
            <person name="Matsuura N."/>
            <person name="Tourlousse M.D."/>
        </authorList>
    </citation>
    <scope>NUCLEOTIDE SEQUENCE [LARGE SCALE GENOMIC DNA]</scope>
    <source>
        <strain evidence="2">KOME-1</strain>
    </source>
</reference>
<feature type="transmembrane region" description="Helical" evidence="1">
    <location>
        <begin position="48"/>
        <end position="71"/>
    </location>
</feature>
<dbReference type="Proteomes" id="UP000055060">
    <property type="component" value="Unassembled WGS sequence"/>
</dbReference>
<evidence type="ECO:0000313" key="3">
    <source>
        <dbReference type="Proteomes" id="UP000055060"/>
    </source>
</evidence>
<sequence length="73" mass="8510">MNINVPITQRVEILFWDFVINTLTKSEFVRHNLPRFYRLLEPRAVRQAMTWILCASAAGFVTGLVANLYLLTR</sequence>
<proteinExistence type="predicted"/>
<gene>
    <name evidence="2" type="ORF">LARV_02827</name>
</gene>
<dbReference type="AlphaFoldDB" id="A0A0S7BBJ6"/>
<dbReference type="EMBL" id="DF967972">
    <property type="protein sequence ID" value="GAP15047.1"/>
    <property type="molecule type" value="Genomic_DNA"/>
</dbReference>